<dbReference type="EMBL" id="GGEC01072277">
    <property type="protein sequence ID" value="MBX52761.1"/>
    <property type="molecule type" value="Transcribed_RNA"/>
</dbReference>
<proteinExistence type="predicted"/>
<organism evidence="1">
    <name type="scientific">Rhizophora mucronata</name>
    <name type="common">Asiatic mangrove</name>
    <dbReference type="NCBI Taxonomy" id="61149"/>
    <lineage>
        <taxon>Eukaryota</taxon>
        <taxon>Viridiplantae</taxon>
        <taxon>Streptophyta</taxon>
        <taxon>Embryophyta</taxon>
        <taxon>Tracheophyta</taxon>
        <taxon>Spermatophyta</taxon>
        <taxon>Magnoliopsida</taxon>
        <taxon>eudicotyledons</taxon>
        <taxon>Gunneridae</taxon>
        <taxon>Pentapetalae</taxon>
        <taxon>rosids</taxon>
        <taxon>fabids</taxon>
        <taxon>Malpighiales</taxon>
        <taxon>Rhizophoraceae</taxon>
        <taxon>Rhizophora</taxon>
    </lineage>
</organism>
<accession>A0A2P2PDN6</accession>
<reference evidence="1" key="1">
    <citation type="submission" date="2018-02" db="EMBL/GenBank/DDBJ databases">
        <title>Rhizophora mucronata_Transcriptome.</title>
        <authorList>
            <person name="Meera S.P."/>
            <person name="Sreeshan A."/>
            <person name="Augustine A."/>
        </authorList>
    </citation>
    <scope>NUCLEOTIDE SEQUENCE</scope>
    <source>
        <tissue evidence="1">Leaf</tissue>
    </source>
</reference>
<evidence type="ECO:0000313" key="1">
    <source>
        <dbReference type="EMBL" id="MBX52761.1"/>
    </source>
</evidence>
<sequence length="11" mass="1207">MSFVSIKQNPG</sequence>
<name>A0A2P2PDN6_RHIMU</name>
<protein>
    <submittedName>
        <fullName evidence="1">Uncharacterized protein</fullName>
    </submittedName>
</protein>